<reference evidence="2 3" key="1">
    <citation type="submission" date="2023-01" db="EMBL/GenBank/DDBJ databases">
        <title>Novel species of the genus Vogesella isolated from rivers.</title>
        <authorList>
            <person name="Lu H."/>
        </authorList>
    </citation>
    <scope>NUCLEOTIDE SEQUENCE [LARGE SCALE GENOMIC DNA]</scope>
    <source>
        <strain evidence="2 3">DC21W</strain>
    </source>
</reference>
<dbReference type="InterPro" id="IPR025331">
    <property type="entry name" value="TNT"/>
</dbReference>
<keyword evidence="3" id="KW-1185">Reference proteome</keyword>
<dbReference type="RefSeq" id="WP_272751885.1">
    <property type="nucleotide sequence ID" value="NZ_JAQQLF010000011.1"/>
</dbReference>
<gene>
    <name evidence="2" type="ORF">PQU95_10140</name>
</gene>
<organism evidence="2 3">
    <name type="scientific">Vogesella aquatica</name>
    <dbReference type="NCBI Taxonomy" id="2984206"/>
    <lineage>
        <taxon>Bacteria</taxon>
        <taxon>Pseudomonadati</taxon>
        <taxon>Pseudomonadota</taxon>
        <taxon>Betaproteobacteria</taxon>
        <taxon>Neisseriales</taxon>
        <taxon>Chromobacteriaceae</taxon>
        <taxon>Vogesella</taxon>
    </lineage>
</organism>
<name>A0ABT5IYA9_9NEIS</name>
<accession>A0ABT5IYA9</accession>
<dbReference type="EMBL" id="JAQQLF010000011">
    <property type="protein sequence ID" value="MDC7717570.1"/>
    <property type="molecule type" value="Genomic_DNA"/>
</dbReference>
<proteinExistence type="predicted"/>
<evidence type="ECO:0000313" key="3">
    <source>
        <dbReference type="Proteomes" id="UP001219956"/>
    </source>
</evidence>
<dbReference type="InterPro" id="IPR053024">
    <property type="entry name" value="Fungal_surface_NADase"/>
</dbReference>
<dbReference type="Proteomes" id="UP001219956">
    <property type="component" value="Unassembled WGS sequence"/>
</dbReference>
<protein>
    <submittedName>
        <fullName evidence="2">TNT domain-containing protein</fullName>
    </submittedName>
</protein>
<dbReference type="Pfam" id="PF14021">
    <property type="entry name" value="TNT"/>
    <property type="match status" value="1"/>
</dbReference>
<comment type="caution">
    <text evidence="2">The sequence shown here is derived from an EMBL/GenBank/DDBJ whole genome shotgun (WGS) entry which is preliminary data.</text>
</comment>
<feature type="domain" description="TNT" evidence="1">
    <location>
        <begin position="114"/>
        <end position="207"/>
    </location>
</feature>
<dbReference type="PANTHER" id="PTHR42059:SF1">
    <property type="entry name" value="TNT DOMAIN-CONTAINING PROTEIN"/>
    <property type="match status" value="1"/>
</dbReference>
<dbReference type="PANTHER" id="PTHR42059">
    <property type="entry name" value="TNT DOMAIN-CONTAINING PROTEIN"/>
    <property type="match status" value="1"/>
</dbReference>
<sequence>MPARLIGGLQSDNPEVQGRALTELLAGGVGGAKVIGEVRDAAVALRLSRAAIEADAIKIKARLVEVAIHRDDHRFDAVAEKMAEAKAAGWKDKNGHPIWPPENGKVLGTEEQIKLPIGTELDRYGLIGSNTDFIAPKGVPYANRALPLGSNSRPLVKLVVLKPLPVEKSLVMSWFGEPGMGVQYQTTAGALRMTVGELIEHGYLRRVD</sequence>
<evidence type="ECO:0000313" key="2">
    <source>
        <dbReference type="EMBL" id="MDC7717570.1"/>
    </source>
</evidence>
<evidence type="ECO:0000259" key="1">
    <source>
        <dbReference type="Pfam" id="PF14021"/>
    </source>
</evidence>